<evidence type="ECO:0000256" key="3">
    <source>
        <dbReference type="ARBA" id="ARBA00022989"/>
    </source>
</evidence>
<dbReference type="InterPro" id="IPR007782">
    <property type="entry name" value="VKG_COase"/>
</dbReference>
<feature type="domain" description="HTTM-like" evidence="8">
    <location>
        <begin position="10"/>
        <end position="271"/>
    </location>
</feature>
<accession>A0A1G6UCD3</accession>
<keyword evidence="3 7" id="KW-1133">Transmembrane helix</keyword>
<sequence>MFLSAINRLQRPVSIAPLVTFRILFGLMMLAGTIRFWANGWITQQYVTPKFYFTYMGFEWVHPLGNTGMHFIFGVIALATICITAGLFYRVAVVVFFAAFTYVELIDVTNYLNHYYFISLISFLLIWLPANRYLSVDVRIWPKLKCTHVPLWTIGIIRLQIAIVYFFAGLAKLNPDWMLHALPMKIWLPAKSHLPLIGGLMYKEWIAYLFSWFGAFYDLFIAFFLINRKTRPMAYVFVLGFHISTAIFFPGIGMFPYVMIISSFAFFSSGYHQKLLAFFIGKNQLIPTSNYRYPAILRVLLPGVIGIYFLLQIIIPLRFLAYPGHLFWYEEGYRFSWRVMLMEKSGNTFFTVKEPSTGKTYEVDNSKYLTPLQDKMMSTQPDMILRYAHYLADIYTKRGIKSPAVYAECHVALNGERSRLYIDTTVNLAMQSLSWKHYKWVLPFTKNEK</sequence>
<feature type="transmembrane region" description="Helical" evidence="7">
    <location>
        <begin position="293"/>
        <end position="315"/>
    </location>
</feature>
<evidence type="ECO:0000256" key="6">
    <source>
        <dbReference type="ARBA" id="ARBA00023239"/>
    </source>
</evidence>
<dbReference type="AlphaFoldDB" id="A0A1G6UCD3"/>
<name>A0A1G6UCD3_9SPHI</name>
<dbReference type="Pfam" id="PF22777">
    <property type="entry name" value="VKGC_lumenal_dom"/>
    <property type="match status" value="1"/>
</dbReference>
<evidence type="ECO:0000259" key="8">
    <source>
        <dbReference type="SMART" id="SM00752"/>
    </source>
</evidence>
<dbReference type="PANTHER" id="PTHR12639">
    <property type="entry name" value="VITAMIN K-DEPENDENT GAMMA-CARBOXYLASE"/>
    <property type="match status" value="1"/>
</dbReference>
<evidence type="ECO:0000313" key="9">
    <source>
        <dbReference type="EMBL" id="SDD38909.1"/>
    </source>
</evidence>
<feature type="transmembrane region" description="Helical" evidence="7">
    <location>
        <begin position="21"/>
        <end position="40"/>
    </location>
</feature>
<gene>
    <name evidence="9" type="ORF">SAMN05216464_101600</name>
</gene>
<dbReference type="InterPro" id="IPR053934">
    <property type="entry name" value="HTTM_dom"/>
</dbReference>
<evidence type="ECO:0000313" key="10">
    <source>
        <dbReference type="Proteomes" id="UP000199072"/>
    </source>
</evidence>
<feature type="transmembrane region" description="Helical" evidence="7">
    <location>
        <begin position="149"/>
        <end position="168"/>
    </location>
</feature>
<dbReference type="RefSeq" id="WP_091143999.1">
    <property type="nucleotide sequence ID" value="NZ_FNAI01000001.1"/>
</dbReference>
<evidence type="ECO:0000256" key="1">
    <source>
        <dbReference type="ARBA" id="ARBA00004127"/>
    </source>
</evidence>
<dbReference type="GO" id="GO:0019842">
    <property type="term" value="F:vitamin binding"/>
    <property type="evidence" value="ECO:0007669"/>
    <property type="project" value="TreeGrafter"/>
</dbReference>
<feature type="transmembrane region" description="Helical" evidence="7">
    <location>
        <begin position="258"/>
        <end position="281"/>
    </location>
</feature>
<keyword evidence="10" id="KW-1185">Reference proteome</keyword>
<keyword evidence="6" id="KW-0456">Lyase</keyword>
<evidence type="ECO:0000256" key="5">
    <source>
        <dbReference type="ARBA" id="ARBA00023157"/>
    </source>
</evidence>
<keyword evidence="5" id="KW-1015">Disulfide bond</keyword>
<dbReference type="STRING" id="1391627.SAMN05216464_101600"/>
<dbReference type="InterPro" id="IPR053935">
    <property type="entry name" value="VKGC_lumenal_dom"/>
</dbReference>
<dbReference type="SMART" id="SM00752">
    <property type="entry name" value="HTTM"/>
    <property type="match status" value="1"/>
</dbReference>
<dbReference type="GO" id="GO:0008488">
    <property type="term" value="F:gamma-glutamyl carboxylase activity"/>
    <property type="evidence" value="ECO:0007669"/>
    <property type="project" value="InterPro"/>
</dbReference>
<proteinExistence type="predicted"/>
<protein>
    <submittedName>
        <fullName evidence="9">Vitamin K-dependent gamma-carboxylase</fullName>
    </submittedName>
</protein>
<dbReference type="Pfam" id="PF05090">
    <property type="entry name" value="HTTM"/>
    <property type="match status" value="1"/>
</dbReference>
<evidence type="ECO:0000256" key="4">
    <source>
        <dbReference type="ARBA" id="ARBA00023136"/>
    </source>
</evidence>
<comment type="subcellular location">
    <subcellularLocation>
        <location evidence="1">Endomembrane system</location>
        <topology evidence="1">Multi-pass membrane protein</topology>
    </subcellularLocation>
</comment>
<reference evidence="9 10" key="1">
    <citation type="submission" date="2016-10" db="EMBL/GenBank/DDBJ databases">
        <authorList>
            <person name="de Groot N.N."/>
        </authorList>
    </citation>
    <scope>NUCLEOTIDE SEQUENCE [LARGE SCALE GENOMIC DNA]</scope>
    <source>
        <strain evidence="9 10">47C3B</strain>
    </source>
</reference>
<dbReference type="InterPro" id="IPR011020">
    <property type="entry name" value="HTTM-like"/>
</dbReference>
<dbReference type="GO" id="GO:0012505">
    <property type="term" value="C:endomembrane system"/>
    <property type="evidence" value="ECO:0007669"/>
    <property type="project" value="UniProtKB-SubCell"/>
</dbReference>
<feature type="transmembrane region" description="Helical" evidence="7">
    <location>
        <begin position="111"/>
        <end position="128"/>
    </location>
</feature>
<dbReference type="Proteomes" id="UP000199072">
    <property type="component" value="Unassembled WGS sequence"/>
</dbReference>
<keyword evidence="2 7" id="KW-0812">Transmembrane</keyword>
<keyword evidence="4 7" id="KW-0472">Membrane</keyword>
<dbReference type="PANTHER" id="PTHR12639:SF7">
    <property type="entry name" value="HTTM DOMAIN-CONTAINING PROTEIN"/>
    <property type="match status" value="1"/>
</dbReference>
<evidence type="ECO:0000256" key="2">
    <source>
        <dbReference type="ARBA" id="ARBA00022692"/>
    </source>
</evidence>
<dbReference type="OrthoDB" id="341137at2"/>
<organism evidence="9 10">
    <name type="scientific">Mucilaginibacter pineti</name>
    <dbReference type="NCBI Taxonomy" id="1391627"/>
    <lineage>
        <taxon>Bacteria</taxon>
        <taxon>Pseudomonadati</taxon>
        <taxon>Bacteroidota</taxon>
        <taxon>Sphingobacteriia</taxon>
        <taxon>Sphingobacteriales</taxon>
        <taxon>Sphingobacteriaceae</taxon>
        <taxon>Mucilaginibacter</taxon>
    </lineage>
</organism>
<feature type="transmembrane region" description="Helical" evidence="7">
    <location>
        <begin position="205"/>
        <end position="226"/>
    </location>
</feature>
<evidence type="ECO:0000256" key="7">
    <source>
        <dbReference type="SAM" id="Phobius"/>
    </source>
</evidence>
<dbReference type="EMBL" id="FNAI01000001">
    <property type="protein sequence ID" value="SDD38909.1"/>
    <property type="molecule type" value="Genomic_DNA"/>
</dbReference>
<feature type="transmembrane region" description="Helical" evidence="7">
    <location>
        <begin position="233"/>
        <end position="252"/>
    </location>
</feature>